<evidence type="ECO:0000259" key="9">
    <source>
        <dbReference type="Pfam" id="PF02683"/>
    </source>
</evidence>
<keyword evidence="5 7" id="KW-0472">Membrane</keyword>
<reference evidence="11 12" key="1">
    <citation type="journal article" date="2012" name="Stand. Genomic Sci.">
        <title>Complete genome sequencing and analysis of Saprospira grandis str. Lewin, a predatory marine bacterium.</title>
        <authorList>
            <person name="Saw J.H."/>
            <person name="Yuryev A."/>
            <person name="Kanbe M."/>
            <person name="Hou S."/>
            <person name="Young A.G."/>
            <person name="Aizawa S."/>
            <person name="Alam M."/>
        </authorList>
    </citation>
    <scope>NUCLEOTIDE SEQUENCE [LARGE SCALE GENOMIC DNA]</scope>
    <source>
        <strain evidence="11 12">Lewin</strain>
    </source>
</reference>
<feature type="transmembrane region" description="Helical" evidence="7">
    <location>
        <begin position="546"/>
        <end position="569"/>
    </location>
</feature>
<dbReference type="InterPro" id="IPR036249">
    <property type="entry name" value="Thioredoxin-like_sf"/>
</dbReference>
<dbReference type="Proteomes" id="UP000007519">
    <property type="component" value="Chromosome"/>
</dbReference>
<evidence type="ECO:0000256" key="6">
    <source>
        <dbReference type="SAM" id="MobiDB-lite"/>
    </source>
</evidence>
<dbReference type="KEGG" id="sgn:SGRA_3310"/>
<dbReference type="EC" id="1.8.1.8" evidence="11"/>
<dbReference type="GO" id="GO:0045454">
    <property type="term" value="P:cell redox homeostasis"/>
    <property type="evidence" value="ECO:0007669"/>
    <property type="project" value="TreeGrafter"/>
</dbReference>
<feature type="transmembrane region" description="Helical" evidence="7">
    <location>
        <begin position="511"/>
        <end position="534"/>
    </location>
</feature>
<dbReference type="SUPFAM" id="SSF52833">
    <property type="entry name" value="Thioredoxin-like"/>
    <property type="match status" value="1"/>
</dbReference>
<dbReference type="InterPro" id="IPR028250">
    <property type="entry name" value="DsbDN"/>
</dbReference>
<feature type="chain" id="PRO_5003604689" evidence="8">
    <location>
        <begin position="20"/>
        <end position="852"/>
    </location>
</feature>
<proteinExistence type="predicted"/>
<dbReference type="Pfam" id="PF13899">
    <property type="entry name" value="Thioredoxin_7"/>
    <property type="match status" value="1"/>
</dbReference>
<feature type="signal peptide" evidence="8">
    <location>
        <begin position="1"/>
        <end position="19"/>
    </location>
</feature>
<feature type="region of interest" description="Disordered" evidence="6">
    <location>
        <begin position="157"/>
        <end position="212"/>
    </location>
</feature>
<protein>
    <submittedName>
        <fullName evidence="11">Thiol:disulfide interchange protein DsbD 2</fullName>
        <ecNumber evidence="11">1.8.1.8</ecNumber>
    </submittedName>
</protein>
<dbReference type="Gene3D" id="3.40.30.10">
    <property type="entry name" value="Glutaredoxin"/>
    <property type="match status" value="1"/>
</dbReference>
<feature type="transmembrane region" description="Helical" evidence="7">
    <location>
        <begin position="469"/>
        <end position="490"/>
    </location>
</feature>
<evidence type="ECO:0000256" key="1">
    <source>
        <dbReference type="ARBA" id="ARBA00004141"/>
    </source>
</evidence>
<keyword evidence="11" id="KW-0560">Oxidoreductase</keyword>
<keyword evidence="8" id="KW-0732">Signal</keyword>
<dbReference type="Pfam" id="PF02683">
    <property type="entry name" value="DsbD_TM"/>
    <property type="match status" value="1"/>
</dbReference>
<evidence type="ECO:0000259" key="10">
    <source>
        <dbReference type="Pfam" id="PF11412"/>
    </source>
</evidence>
<feature type="transmembrane region" description="Helical" evidence="7">
    <location>
        <begin position="388"/>
        <end position="414"/>
    </location>
</feature>
<dbReference type="eggNOG" id="COG4232">
    <property type="taxonomic scope" value="Bacteria"/>
</dbReference>
<dbReference type="PANTHER" id="PTHR32234:SF0">
    <property type="entry name" value="THIOL:DISULFIDE INTERCHANGE PROTEIN DSBD"/>
    <property type="match status" value="1"/>
</dbReference>
<dbReference type="Pfam" id="PF11412">
    <property type="entry name" value="DsbD_N"/>
    <property type="match status" value="1"/>
</dbReference>
<dbReference type="AlphaFoldDB" id="H6L030"/>
<evidence type="ECO:0000256" key="4">
    <source>
        <dbReference type="ARBA" id="ARBA00022989"/>
    </source>
</evidence>
<keyword evidence="2 7" id="KW-0812">Transmembrane</keyword>
<dbReference type="EMBL" id="CP002831">
    <property type="protein sequence ID" value="AFC26037.1"/>
    <property type="molecule type" value="Genomic_DNA"/>
</dbReference>
<dbReference type="Gene3D" id="2.60.40.1250">
    <property type="entry name" value="Thiol:disulfide interchange protein DsbD, N-terminal domain"/>
    <property type="match status" value="1"/>
</dbReference>
<accession>H6L030</accession>
<name>H6L030_SAPGL</name>
<evidence type="ECO:0000256" key="3">
    <source>
        <dbReference type="ARBA" id="ARBA00022748"/>
    </source>
</evidence>
<organism evidence="11 12">
    <name type="scientific">Saprospira grandis (strain Lewin)</name>
    <dbReference type="NCBI Taxonomy" id="984262"/>
    <lineage>
        <taxon>Bacteria</taxon>
        <taxon>Pseudomonadati</taxon>
        <taxon>Bacteroidota</taxon>
        <taxon>Saprospiria</taxon>
        <taxon>Saprospirales</taxon>
        <taxon>Saprospiraceae</taxon>
        <taxon>Saprospira</taxon>
    </lineage>
</organism>
<dbReference type="GO" id="GO:0047134">
    <property type="term" value="F:protein-disulfide reductase [NAD(P)H] activity"/>
    <property type="evidence" value="ECO:0007669"/>
    <property type="project" value="UniProtKB-EC"/>
</dbReference>
<dbReference type="GO" id="GO:0016020">
    <property type="term" value="C:membrane"/>
    <property type="evidence" value="ECO:0007669"/>
    <property type="project" value="UniProtKB-SubCell"/>
</dbReference>
<dbReference type="OrthoDB" id="9811036at2"/>
<gene>
    <name evidence="11" type="ordered locus">SGRA_3310</name>
</gene>
<comment type="subcellular location">
    <subcellularLocation>
        <location evidence="1">Membrane</location>
        <topology evidence="1">Multi-pass membrane protein</topology>
    </subcellularLocation>
</comment>
<dbReference type="GO" id="GO:0017004">
    <property type="term" value="P:cytochrome complex assembly"/>
    <property type="evidence" value="ECO:0007669"/>
    <property type="project" value="UniProtKB-KW"/>
</dbReference>
<evidence type="ECO:0000313" key="12">
    <source>
        <dbReference type="Proteomes" id="UP000007519"/>
    </source>
</evidence>
<evidence type="ECO:0000313" key="11">
    <source>
        <dbReference type="EMBL" id="AFC26037.1"/>
    </source>
</evidence>
<evidence type="ECO:0000256" key="7">
    <source>
        <dbReference type="SAM" id="Phobius"/>
    </source>
</evidence>
<feature type="transmembrane region" description="Helical" evidence="7">
    <location>
        <begin position="656"/>
        <end position="673"/>
    </location>
</feature>
<evidence type="ECO:0000256" key="5">
    <source>
        <dbReference type="ARBA" id="ARBA00023136"/>
    </source>
</evidence>
<keyword evidence="4 7" id="KW-1133">Transmembrane helix</keyword>
<feature type="domain" description="Thiol:disulfide interchange protein DsbD N-terminal" evidence="10">
    <location>
        <begin position="35"/>
        <end position="148"/>
    </location>
</feature>
<sequence>MLRTLFTFLSLFAILGSLSAQTPVRWRHEAKALGNGQYSITFKAKIEKGWYVYSLYLPSEDGPVATSVTIEEGEFTPVGKASESSSDPGNKKSGFDEIFEMQVTKYKNDLQILKTVATPNKQQHLVGYLEYMTCNDQSCLPPTNYEFDIDLAALPQPKAAQESTEDGKSGQVAPKAKDAANTTAQLDSAAETPKEEVTVEEETAPNSSAVEGQPISWSYEKRLIEGNSYELIFRAEMTEGWHTYSQFLEGEDGPVATKLNFVEGDHFKLLSGPTESTNDPKNKVSGFDPLFDMKLTKYKNQLEIRQRVEVLDSSKALEGFLTYMICDKEQCLPPTDLEFSFFKAAAASTPKIDPNKVLTGIDRPDIRSSLKAAAARGNCGTEVESDNLSLWMIFFFGFIGGLFALLTPCVFPMIPLTVSFFTKRSQSKAEGIRNATIYGLSIIGIYVALGMFVTIVFGENALNWLSTHWIPNLSFFILFIAFAISFFGYYEITLPSSWSNETDRAADRGGLLGIFFMAFTLSLVSFSCTGPIIGTLLVQAAEGGQLAPAVGMLGFSSALALPFALFSAFPGWLNSLPRSGGWMNVVKVVLGFVEVALAFKFLSKADMTMHWELLKYETFLGIYVVVAFAMGIYLLGFIRFPHDMKGAKISLPRKGLGLFSIALATYFALGFTVDEKTGTYATPPIMSGLAPPACYSYYHPCDCPAGLQNCFHDYEEGLAYAREQKLPIMIDFTGYGCENCRKMEDQVWVKPEINKILNEEYVLISLYVDDRTKLEKTLTAPDGQKIRNVGNKWAAFERLNFGQVSQPLYVLMAPDETILNTPVGAVFDADKYQEFLECGLSNYALWGKGELK</sequence>
<dbReference type="RefSeq" id="WP_015693632.1">
    <property type="nucleotide sequence ID" value="NC_016940.1"/>
</dbReference>
<dbReference type="HOGENOM" id="CLU_015841_0_0_10"/>
<feature type="transmembrane region" description="Helical" evidence="7">
    <location>
        <begin position="581"/>
        <end position="599"/>
    </location>
</feature>
<feature type="transmembrane region" description="Helical" evidence="7">
    <location>
        <begin position="619"/>
        <end position="636"/>
    </location>
</feature>
<dbReference type="STRING" id="984262.SGRA_3310"/>
<feature type="domain" description="Cytochrome C biogenesis protein transmembrane" evidence="9">
    <location>
        <begin position="391"/>
        <end position="603"/>
    </location>
</feature>
<keyword evidence="3" id="KW-0201">Cytochrome c-type biogenesis</keyword>
<evidence type="ECO:0000256" key="8">
    <source>
        <dbReference type="SAM" id="SignalP"/>
    </source>
</evidence>
<keyword evidence="12" id="KW-1185">Reference proteome</keyword>
<dbReference type="PANTHER" id="PTHR32234">
    <property type="entry name" value="THIOL:DISULFIDE INTERCHANGE PROTEIN DSBD"/>
    <property type="match status" value="1"/>
</dbReference>
<dbReference type="InterPro" id="IPR003834">
    <property type="entry name" value="Cyt_c_assmbl_TM_dom"/>
</dbReference>
<dbReference type="InterPro" id="IPR036929">
    <property type="entry name" value="DsbDN_sf"/>
</dbReference>
<feature type="transmembrane region" description="Helical" evidence="7">
    <location>
        <begin position="435"/>
        <end position="457"/>
    </location>
</feature>
<evidence type="ECO:0000256" key="2">
    <source>
        <dbReference type="ARBA" id="ARBA00022692"/>
    </source>
</evidence>